<sequence length="72" mass="7904">VTTKGDIVKVWRVILVGYVEITSSADKRSSRTSKNPRVITTDTRSHVSVGGTSQRLVKQVSTQENNQSTLTT</sequence>
<dbReference type="EMBL" id="CAJOBH010126245">
    <property type="protein sequence ID" value="CAF4735890.1"/>
    <property type="molecule type" value="Genomic_DNA"/>
</dbReference>
<dbReference type="AlphaFoldDB" id="A0A8S3AJ71"/>
<evidence type="ECO:0000313" key="5">
    <source>
        <dbReference type="Proteomes" id="UP000681967"/>
    </source>
</evidence>
<evidence type="ECO:0000256" key="1">
    <source>
        <dbReference type="SAM" id="MobiDB-lite"/>
    </source>
</evidence>
<dbReference type="EMBL" id="CAJOBJ010174491">
    <property type="protein sequence ID" value="CAF4895528.1"/>
    <property type="molecule type" value="Genomic_DNA"/>
</dbReference>
<organism evidence="2 5">
    <name type="scientific">Rotaria magnacalcarata</name>
    <dbReference type="NCBI Taxonomy" id="392030"/>
    <lineage>
        <taxon>Eukaryota</taxon>
        <taxon>Metazoa</taxon>
        <taxon>Spiralia</taxon>
        <taxon>Gnathifera</taxon>
        <taxon>Rotifera</taxon>
        <taxon>Eurotatoria</taxon>
        <taxon>Bdelloidea</taxon>
        <taxon>Philodinida</taxon>
        <taxon>Philodinidae</taxon>
        <taxon>Rotaria</taxon>
    </lineage>
</organism>
<evidence type="ECO:0000313" key="2">
    <source>
        <dbReference type="EMBL" id="CAF4735890.1"/>
    </source>
</evidence>
<evidence type="ECO:0000313" key="3">
    <source>
        <dbReference type="EMBL" id="CAF4777121.1"/>
    </source>
</evidence>
<accession>A0A8S3AJ71</accession>
<feature type="region of interest" description="Disordered" evidence="1">
    <location>
        <begin position="25"/>
        <end position="72"/>
    </location>
</feature>
<feature type="non-terminal residue" evidence="2">
    <location>
        <position position="1"/>
    </location>
</feature>
<proteinExistence type="predicted"/>
<feature type="compositionally biased region" description="Polar residues" evidence="1">
    <location>
        <begin position="32"/>
        <end position="42"/>
    </location>
</feature>
<dbReference type="Proteomes" id="UP000681967">
    <property type="component" value="Unassembled WGS sequence"/>
</dbReference>
<comment type="caution">
    <text evidence="2">The sequence shown here is derived from an EMBL/GenBank/DDBJ whole genome shotgun (WGS) entry which is preliminary data.</text>
</comment>
<feature type="compositionally biased region" description="Polar residues" evidence="1">
    <location>
        <begin position="50"/>
        <end position="72"/>
    </location>
</feature>
<dbReference type="EMBL" id="CAJOBH010134999">
    <property type="protein sequence ID" value="CAF4777121.1"/>
    <property type="molecule type" value="Genomic_DNA"/>
</dbReference>
<protein>
    <submittedName>
        <fullName evidence="2">Uncharacterized protein</fullName>
    </submittedName>
</protein>
<gene>
    <name evidence="2" type="ORF">BYL167_LOCUS45469</name>
    <name evidence="3" type="ORF">BYL167_LOCUS47150</name>
    <name evidence="4" type="ORF">GIL414_LOCUS51555</name>
</gene>
<evidence type="ECO:0000313" key="4">
    <source>
        <dbReference type="EMBL" id="CAF4895528.1"/>
    </source>
</evidence>
<dbReference type="Proteomes" id="UP000681720">
    <property type="component" value="Unassembled WGS sequence"/>
</dbReference>
<name>A0A8S3AJ71_9BILA</name>
<reference evidence="2" key="1">
    <citation type="submission" date="2021-02" db="EMBL/GenBank/DDBJ databases">
        <authorList>
            <person name="Nowell W R."/>
        </authorList>
    </citation>
    <scope>NUCLEOTIDE SEQUENCE</scope>
</reference>